<keyword evidence="2" id="KW-1185">Reference proteome</keyword>
<name>A0ABR0AZ94_9CRUS</name>
<dbReference type="EMBL" id="JAOYFB010000039">
    <property type="protein sequence ID" value="KAK4030442.1"/>
    <property type="molecule type" value="Genomic_DNA"/>
</dbReference>
<comment type="caution">
    <text evidence="1">The sequence shown here is derived from an EMBL/GenBank/DDBJ whole genome shotgun (WGS) entry which is preliminary data.</text>
</comment>
<dbReference type="Proteomes" id="UP001234178">
    <property type="component" value="Unassembled WGS sequence"/>
</dbReference>
<gene>
    <name evidence="1" type="ORF">OUZ56_023509</name>
</gene>
<evidence type="ECO:0000313" key="2">
    <source>
        <dbReference type="Proteomes" id="UP001234178"/>
    </source>
</evidence>
<organism evidence="1 2">
    <name type="scientific">Daphnia magna</name>
    <dbReference type="NCBI Taxonomy" id="35525"/>
    <lineage>
        <taxon>Eukaryota</taxon>
        <taxon>Metazoa</taxon>
        <taxon>Ecdysozoa</taxon>
        <taxon>Arthropoda</taxon>
        <taxon>Crustacea</taxon>
        <taxon>Branchiopoda</taxon>
        <taxon>Diplostraca</taxon>
        <taxon>Cladocera</taxon>
        <taxon>Anomopoda</taxon>
        <taxon>Daphniidae</taxon>
        <taxon>Daphnia</taxon>
    </lineage>
</organism>
<reference evidence="1 2" key="1">
    <citation type="journal article" date="2023" name="Nucleic Acids Res.">
        <title>The hologenome of Daphnia magna reveals possible DNA methylation and microbiome-mediated evolution of the host genome.</title>
        <authorList>
            <person name="Chaturvedi A."/>
            <person name="Li X."/>
            <person name="Dhandapani V."/>
            <person name="Marshall H."/>
            <person name="Kissane S."/>
            <person name="Cuenca-Cambronero M."/>
            <person name="Asole G."/>
            <person name="Calvet F."/>
            <person name="Ruiz-Romero M."/>
            <person name="Marangio P."/>
            <person name="Guigo R."/>
            <person name="Rago D."/>
            <person name="Mirbahai L."/>
            <person name="Eastwood N."/>
            <person name="Colbourne J.K."/>
            <person name="Zhou J."/>
            <person name="Mallon E."/>
            <person name="Orsini L."/>
        </authorList>
    </citation>
    <scope>NUCLEOTIDE SEQUENCE [LARGE SCALE GENOMIC DNA]</scope>
    <source>
        <strain evidence="1">LRV0_1</strain>
    </source>
</reference>
<sequence>MDEYVRMEMNIWILRFNAEVRVEDERRNQIPIPITNLKWTLCHEMVVPPRRAYLAVDQDRLFSAGGPGELHGVKTGVNGIWITGHGHRHEGVEGSGQIAQLYSWAISNSLMLAYKVMTFSL</sequence>
<accession>A0ABR0AZ94</accession>
<protein>
    <submittedName>
        <fullName evidence="1">Uncharacterized protein</fullName>
    </submittedName>
</protein>
<proteinExistence type="predicted"/>
<evidence type="ECO:0000313" key="1">
    <source>
        <dbReference type="EMBL" id="KAK4030442.1"/>
    </source>
</evidence>